<evidence type="ECO:0000256" key="5">
    <source>
        <dbReference type="ARBA" id="ARBA00023136"/>
    </source>
</evidence>
<dbReference type="GO" id="GO:0022857">
    <property type="term" value="F:transmembrane transporter activity"/>
    <property type="evidence" value="ECO:0007669"/>
    <property type="project" value="InterPro"/>
</dbReference>
<name>A0A9J9HD47_RHIWR</name>
<dbReference type="InterPro" id="IPR000849">
    <property type="entry name" value="Sugar_P_transporter"/>
</dbReference>
<dbReference type="KEGG" id="swi:Swit_3033"/>
<gene>
    <name evidence="8" type="ordered locus">Swit_3033</name>
</gene>
<dbReference type="PROSITE" id="PS50850">
    <property type="entry name" value="MFS"/>
    <property type="match status" value="1"/>
</dbReference>
<dbReference type="PANTHER" id="PTHR11662:SF399">
    <property type="entry name" value="FI19708P1-RELATED"/>
    <property type="match status" value="1"/>
</dbReference>
<feature type="transmembrane region" description="Helical" evidence="6">
    <location>
        <begin position="355"/>
        <end position="372"/>
    </location>
</feature>
<dbReference type="InterPro" id="IPR050382">
    <property type="entry name" value="MFS_Na/Anion_cotransporter"/>
</dbReference>
<sequence>MCSPQLRFHRRHLSGVEMTTADLTGRPSHVRWYILALLTGFSLVSYIERINLSVASRFIRDEFGLTDIQLGWSFSAFLVAYTAAQIPSGSLADRYGSRNVLAAAALAWFVITVAMGAYVGWIASSATQVLISLIALRVMLGVTEAPTFPAGSSAIARWFPSRERGKASAIVQAASYGGEALTLVVLAAMVAASGWRAAIFLSAAPALLLAIAWWRLGRSRPEDHAGVNQAELDLIRADPGPAVAEQPGGRIMAVVLRRDVSLLSASYFCQGYVIYLFFFWFYIYLVDVRGFSIAAGGLVGALPTVAAAVCAFAGGWVADSAAKRWGTLAGRKIVIIASALVGGGLLLGGAVADQAAIAIACFVGAIGTRGLVESAYWSTVIDLTGPRAGTAGGAMNMMSNLGGAVSTALAPVLVAQFGWPVALSIAALLTALSGLILLAMPHRD</sequence>
<dbReference type="AlphaFoldDB" id="A0A9J9HD47"/>
<dbReference type="Gene3D" id="1.20.1250.20">
    <property type="entry name" value="MFS general substrate transporter like domains"/>
    <property type="match status" value="2"/>
</dbReference>
<evidence type="ECO:0000256" key="2">
    <source>
        <dbReference type="ARBA" id="ARBA00022475"/>
    </source>
</evidence>
<feature type="transmembrane region" description="Helical" evidence="6">
    <location>
        <begin position="260"/>
        <end position="285"/>
    </location>
</feature>
<dbReference type="PANTHER" id="PTHR11662">
    <property type="entry name" value="SOLUTE CARRIER FAMILY 17"/>
    <property type="match status" value="1"/>
</dbReference>
<evidence type="ECO:0000256" key="6">
    <source>
        <dbReference type="SAM" id="Phobius"/>
    </source>
</evidence>
<evidence type="ECO:0000256" key="4">
    <source>
        <dbReference type="ARBA" id="ARBA00022989"/>
    </source>
</evidence>
<keyword evidence="9" id="KW-1185">Reference proteome</keyword>
<dbReference type="GO" id="GO:0005886">
    <property type="term" value="C:plasma membrane"/>
    <property type="evidence" value="ECO:0007669"/>
    <property type="project" value="UniProtKB-SubCell"/>
</dbReference>
<accession>A0A9J9HD47</accession>
<feature type="transmembrane region" description="Helical" evidence="6">
    <location>
        <begin position="129"/>
        <end position="148"/>
    </location>
</feature>
<keyword evidence="3 6" id="KW-0812">Transmembrane</keyword>
<reference evidence="8 9" key="1">
    <citation type="journal article" date="2010" name="J. Bacteriol.">
        <title>Genome sequence of the dioxin-mineralizing bacterium Sphingomonas wittichii RW1.</title>
        <authorList>
            <person name="Miller T.R."/>
            <person name="Delcher A.L."/>
            <person name="Salzberg S.L."/>
            <person name="Saunders E."/>
            <person name="Detter J.C."/>
            <person name="Halden R.U."/>
        </authorList>
    </citation>
    <scope>NUCLEOTIDE SEQUENCE [LARGE SCALE GENOMIC DNA]</scope>
    <source>
        <strain evidence="9">DSM 6014 / CCUG 31198 / JCM 15750 / NBRC 105917 / EY 4224 / RW1</strain>
    </source>
</reference>
<evidence type="ECO:0000259" key="7">
    <source>
        <dbReference type="PROSITE" id="PS50850"/>
    </source>
</evidence>
<dbReference type="EMBL" id="CP000699">
    <property type="protein sequence ID" value="ABQ69383.1"/>
    <property type="molecule type" value="Genomic_DNA"/>
</dbReference>
<feature type="transmembrane region" description="Helical" evidence="6">
    <location>
        <begin position="197"/>
        <end position="216"/>
    </location>
</feature>
<feature type="transmembrane region" description="Helical" evidence="6">
    <location>
        <begin position="393"/>
        <end position="415"/>
    </location>
</feature>
<feature type="transmembrane region" description="Helical" evidence="6">
    <location>
        <begin position="32"/>
        <end position="50"/>
    </location>
</feature>
<dbReference type="SUPFAM" id="SSF103473">
    <property type="entry name" value="MFS general substrate transporter"/>
    <property type="match status" value="1"/>
</dbReference>
<evidence type="ECO:0000313" key="8">
    <source>
        <dbReference type="EMBL" id="ABQ69383.1"/>
    </source>
</evidence>
<evidence type="ECO:0000313" key="9">
    <source>
        <dbReference type="Proteomes" id="UP000001989"/>
    </source>
</evidence>
<feature type="transmembrane region" description="Helical" evidence="6">
    <location>
        <begin position="100"/>
        <end position="123"/>
    </location>
</feature>
<feature type="transmembrane region" description="Helical" evidence="6">
    <location>
        <begin position="169"/>
        <end position="191"/>
    </location>
</feature>
<evidence type="ECO:0000256" key="1">
    <source>
        <dbReference type="ARBA" id="ARBA00004651"/>
    </source>
</evidence>
<dbReference type="Pfam" id="PF07690">
    <property type="entry name" value="MFS_1"/>
    <property type="match status" value="1"/>
</dbReference>
<feature type="transmembrane region" description="Helical" evidence="6">
    <location>
        <begin position="421"/>
        <end position="440"/>
    </location>
</feature>
<keyword evidence="2" id="KW-1003">Cell membrane</keyword>
<feature type="transmembrane region" description="Helical" evidence="6">
    <location>
        <begin position="329"/>
        <end position="349"/>
    </location>
</feature>
<dbReference type="InterPro" id="IPR036259">
    <property type="entry name" value="MFS_trans_sf"/>
</dbReference>
<keyword evidence="5 6" id="KW-0472">Membrane</keyword>
<comment type="subcellular location">
    <subcellularLocation>
        <location evidence="1">Cell membrane</location>
        <topology evidence="1">Multi-pass membrane protein</topology>
    </subcellularLocation>
</comment>
<dbReference type="InterPro" id="IPR011701">
    <property type="entry name" value="MFS"/>
</dbReference>
<dbReference type="InterPro" id="IPR020846">
    <property type="entry name" value="MFS_dom"/>
</dbReference>
<feature type="transmembrane region" description="Helical" evidence="6">
    <location>
        <begin position="70"/>
        <end position="88"/>
    </location>
</feature>
<feature type="transmembrane region" description="Helical" evidence="6">
    <location>
        <begin position="291"/>
        <end position="317"/>
    </location>
</feature>
<evidence type="ECO:0000256" key="3">
    <source>
        <dbReference type="ARBA" id="ARBA00022692"/>
    </source>
</evidence>
<feature type="domain" description="Major facilitator superfamily (MFS) profile" evidence="7">
    <location>
        <begin position="34"/>
        <end position="444"/>
    </location>
</feature>
<organism evidence="8 9">
    <name type="scientific">Rhizorhabdus wittichii (strain DSM 6014 / CCUG 31198 / JCM 15750 / NBRC 105917 / EY 4224 / RW1)</name>
    <name type="common">Sphingomonas wittichii</name>
    <dbReference type="NCBI Taxonomy" id="392499"/>
    <lineage>
        <taxon>Bacteria</taxon>
        <taxon>Pseudomonadati</taxon>
        <taxon>Pseudomonadota</taxon>
        <taxon>Alphaproteobacteria</taxon>
        <taxon>Sphingomonadales</taxon>
        <taxon>Sphingomonadaceae</taxon>
        <taxon>Rhizorhabdus</taxon>
    </lineage>
</organism>
<keyword evidence="4 6" id="KW-1133">Transmembrane helix</keyword>
<dbReference type="PIRSF" id="PIRSF002808">
    <property type="entry name" value="Hexose_phosphate_transp"/>
    <property type="match status" value="1"/>
</dbReference>
<protein>
    <submittedName>
        <fullName evidence="8">Major facilitator superfamily MFS_1</fullName>
    </submittedName>
</protein>
<proteinExistence type="predicted"/>
<dbReference type="Proteomes" id="UP000001989">
    <property type="component" value="Chromosome"/>
</dbReference>